<organism evidence="2 3">
    <name type="scientific">Helicoverpa armigera</name>
    <name type="common">Cotton bollworm</name>
    <name type="synonym">Heliothis armigera</name>
    <dbReference type="NCBI Taxonomy" id="29058"/>
    <lineage>
        <taxon>Eukaryota</taxon>
        <taxon>Metazoa</taxon>
        <taxon>Ecdysozoa</taxon>
        <taxon>Arthropoda</taxon>
        <taxon>Hexapoda</taxon>
        <taxon>Insecta</taxon>
        <taxon>Pterygota</taxon>
        <taxon>Neoptera</taxon>
        <taxon>Endopterygota</taxon>
        <taxon>Lepidoptera</taxon>
        <taxon>Glossata</taxon>
        <taxon>Ditrysia</taxon>
        <taxon>Noctuoidea</taxon>
        <taxon>Noctuidae</taxon>
        <taxon>Heliothinae</taxon>
        <taxon>Helicoverpa</taxon>
    </lineage>
</organism>
<keyword evidence="1" id="KW-0472">Membrane</keyword>
<name>A0A2W1BMC4_HELAM</name>
<protein>
    <recommendedName>
        <fullName evidence="4">Armadillo repeat-containing domain-containing protein</fullName>
    </recommendedName>
</protein>
<dbReference type="Proteomes" id="UP000249218">
    <property type="component" value="Unassembled WGS sequence"/>
</dbReference>
<keyword evidence="1" id="KW-0812">Transmembrane</keyword>
<keyword evidence="1" id="KW-1133">Transmembrane helix</keyword>
<keyword evidence="3" id="KW-1185">Reference proteome</keyword>
<dbReference type="OrthoDB" id="409644at2759"/>
<dbReference type="InterPro" id="IPR011989">
    <property type="entry name" value="ARM-like"/>
</dbReference>
<proteinExistence type="predicted"/>
<accession>A0A2W1BMC4</accession>
<dbReference type="PANTHER" id="PTHR15599:SF1">
    <property type="entry name" value="RADIAL SPOKE HEAD 14 HOMOLOG"/>
    <property type="match status" value="1"/>
</dbReference>
<evidence type="ECO:0000313" key="2">
    <source>
        <dbReference type="EMBL" id="PZC74427.1"/>
    </source>
</evidence>
<dbReference type="PANTHER" id="PTHR15599">
    <property type="entry name" value="RTDR1"/>
    <property type="match status" value="1"/>
</dbReference>
<dbReference type="AlphaFoldDB" id="A0A2W1BMC4"/>
<reference evidence="2 3" key="1">
    <citation type="journal article" date="2017" name="BMC Biol.">
        <title>Genomic innovations, transcriptional plasticity and gene loss underlying the evolution and divergence of two highly polyphagous and invasive Helicoverpa pest species.</title>
        <authorList>
            <person name="Pearce S.L."/>
            <person name="Clarke D.F."/>
            <person name="East P.D."/>
            <person name="Elfekih S."/>
            <person name="Gordon K.H."/>
            <person name="Jermiin L.S."/>
            <person name="McGaughran A."/>
            <person name="Oakeshott J.G."/>
            <person name="Papanikolaou A."/>
            <person name="Perera O.P."/>
            <person name="Rane R.V."/>
            <person name="Richards S."/>
            <person name="Tay W.T."/>
            <person name="Walsh T.K."/>
            <person name="Anderson A."/>
            <person name="Anderson C.J."/>
            <person name="Asgari S."/>
            <person name="Board P.G."/>
            <person name="Bretschneider A."/>
            <person name="Campbell P.M."/>
            <person name="Chertemps T."/>
            <person name="Christeller J.T."/>
            <person name="Coppin C.W."/>
            <person name="Downes S.J."/>
            <person name="Duan G."/>
            <person name="Farnsworth C.A."/>
            <person name="Good R.T."/>
            <person name="Han L.B."/>
            <person name="Han Y.C."/>
            <person name="Hatje K."/>
            <person name="Horne I."/>
            <person name="Huang Y.P."/>
            <person name="Hughes D.S."/>
            <person name="Jacquin-Joly E."/>
            <person name="James W."/>
            <person name="Jhangiani S."/>
            <person name="Kollmar M."/>
            <person name="Kuwar S.S."/>
            <person name="Li S."/>
            <person name="Liu N.Y."/>
            <person name="Maibeche M.T."/>
            <person name="Miller J.R."/>
            <person name="Montagne N."/>
            <person name="Perry T."/>
            <person name="Qu J."/>
            <person name="Song S.V."/>
            <person name="Sutton G.G."/>
            <person name="Vogel H."/>
            <person name="Walenz B.P."/>
            <person name="Xu W."/>
            <person name="Zhang H.J."/>
            <person name="Zou Z."/>
            <person name="Batterham P."/>
            <person name="Edwards O.R."/>
            <person name="Feyereisen R."/>
            <person name="Gibbs R.A."/>
            <person name="Heckel D.G."/>
            <person name="McGrath A."/>
            <person name="Robin C."/>
            <person name="Scherer S.E."/>
            <person name="Worley K.C."/>
            <person name="Wu Y.D."/>
        </authorList>
    </citation>
    <scope>NUCLEOTIDE SEQUENCE [LARGE SCALE GENOMIC DNA]</scope>
    <source>
        <strain evidence="2">Harm_GR_Male_#8</strain>
        <tissue evidence="2">Whole organism</tissue>
    </source>
</reference>
<dbReference type="InterPro" id="IPR042856">
    <property type="entry name" value="RSP14"/>
</dbReference>
<evidence type="ECO:0008006" key="4">
    <source>
        <dbReference type="Google" id="ProtNLM"/>
    </source>
</evidence>
<dbReference type="Gene3D" id="1.25.10.10">
    <property type="entry name" value="Leucine-rich Repeat Variant"/>
    <property type="match status" value="1"/>
</dbReference>
<dbReference type="SUPFAM" id="SSF48371">
    <property type="entry name" value="ARM repeat"/>
    <property type="match status" value="1"/>
</dbReference>
<feature type="transmembrane region" description="Helical" evidence="1">
    <location>
        <begin position="282"/>
        <end position="303"/>
    </location>
</feature>
<evidence type="ECO:0000256" key="1">
    <source>
        <dbReference type="SAM" id="Phobius"/>
    </source>
</evidence>
<evidence type="ECO:0000313" key="3">
    <source>
        <dbReference type="Proteomes" id="UP000249218"/>
    </source>
</evidence>
<dbReference type="EMBL" id="KZ150050">
    <property type="protein sequence ID" value="PZC74427.1"/>
    <property type="molecule type" value="Genomic_DNA"/>
</dbReference>
<gene>
    <name evidence="2" type="primary">HaOG207869</name>
    <name evidence="2" type="ORF">B5X24_HaOG207869</name>
</gene>
<dbReference type="InterPro" id="IPR016024">
    <property type="entry name" value="ARM-type_fold"/>
</dbReference>
<sequence length="440" mass="50633">MFCPHKNSYLQLECAMEPRLINKAVRRAMRKTQIDPHDEKPAAQRLTSSQPSLYAPWVDITRAKIGFGRRGLRILNRELNSDDPLIQLQAVNSIYDQVYISESALFLISLNVVYRLIKLIEHSDATLREKVILILTRLANYYQGKKQILSRPIIIDRIVDIFLEDCKEIRYAAAFLLKTLTRGEYACEVILKNERVVEVLLKVMLNDHMTIVVFYLNALKNLAEYDQERPLRANAFQVMRNFMKVHEPRIVTAAMDCMTQLCKHPVGKALADQYDIIKAIKVLLLASNVEVIICAVGLLNYVTITNMSKWRSKELQWDLVKRLVDLAVSSNLPSLQLRSLQVLINLCESPDLHHHIGSIWRDKISGIPVKTHEQWDGTTTTTTFGLETGHNYRTMCIEDVETVRNDEGDNAQVVNAHSFLQRVRDAKQRLLDAIDRRPYK</sequence>